<dbReference type="EMBL" id="CP000805">
    <property type="protein sequence ID" value="ACD70684.1"/>
    <property type="molecule type" value="Genomic_DNA"/>
</dbReference>
<evidence type="ECO:0000256" key="4">
    <source>
        <dbReference type="ARBA" id="ARBA00022798"/>
    </source>
</evidence>
<dbReference type="InterPro" id="IPR030395">
    <property type="entry name" value="GP_PDE_dom"/>
</dbReference>
<evidence type="ECO:0000259" key="7">
    <source>
        <dbReference type="PROSITE" id="PS51704"/>
    </source>
</evidence>
<keyword evidence="3" id="KW-0732">Signal</keyword>
<dbReference type="SMR" id="A0A0H3BHY9"/>
<dbReference type="PANTHER" id="PTHR43620:SF7">
    <property type="entry name" value="GLYCEROPHOSPHODIESTER PHOSPHODIESTERASE GDPD5-RELATED"/>
    <property type="match status" value="1"/>
</dbReference>
<evidence type="ECO:0000313" key="9">
    <source>
        <dbReference type="Proteomes" id="UP000001202"/>
    </source>
</evidence>
<evidence type="ECO:0000256" key="6">
    <source>
        <dbReference type="ARBA" id="ARBA00047512"/>
    </source>
</evidence>
<dbReference type="PROSITE" id="PS51257">
    <property type="entry name" value="PROKAR_LIPOPROTEIN"/>
    <property type="match status" value="1"/>
</dbReference>
<dbReference type="PROSITE" id="PS51704">
    <property type="entry name" value="GP_PDE"/>
    <property type="match status" value="1"/>
</dbReference>
<dbReference type="FunFam" id="3.20.20.190:FF:000009">
    <property type="entry name" value="Glycerophosphodiester phosphodiesterase, periplasmic"/>
    <property type="match status" value="1"/>
</dbReference>
<dbReference type="KEGG" id="tpp:TPASS_0257"/>
<dbReference type="AlphaFoldDB" id="A0A0H3BHY9"/>
<dbReference type="GO" id="GO:0042597">
    <property type="term" value="C:periplasmic space"/>
    <property type="evidence" value="ECO:0007669"/>
    <property type="project" value="TreeGrafter"/>
</dbReference>
<keyword evidence="4" id="KW-0319">Glycerol metabolism</keyword>
<dbReference type="EC" id="3.1.4.46" evidence="2"/>
<dbReference type="GO" id="GO:0008889">
    <property type="term" value="F:glycerophosphodiester phosphodiesterase activity"/>
    <property type="evidence" value="ECO:0007669"/>
    <property type="project" value="UniProtKB-EC"/>
</dbReference>
<evidence type="ECO:0000256" key="5">
    <source>
        <dbReference type="ARBA" id="ARBA00022801"/>
    </source>
</evidence>
<evidence type="ECO:0000256" key="1">
    <source>
        <dbReference type="ARBA" id="ARBA00007277"/>
    </source>
</evidence>
<dbReference type="Pfam" id="PF03009">
    <property type="entry name" value="GDPD"/>
    <property type="match status" value="1"/>
</dbReference>
<dbReference type="Proteomes" id="UP000001202">
    <property type="component" value="Chromosome"/>
</dbReference>
<evidence type="ECO:0000256" key="2">
    <source>
        <dbReference type="ARBA" id="ARBA00012247"/>
    </source>
</evidence>
<dbReference type="Gene3D" id="3.20.20.190">
    <property type="entry name" value="Phosphatidylinositol (PI) phosphodiesterase"/>
    <property type="match status" value="1"/>
</dbReference>
<dbReference type="SUPFAM" id="SSF51695">
    <property type="entry name" value="PLC-like phosphodiesterases"/>
    <property type="match status" value="1"/>
</dbReference>
<organism evidence="8 9">
    <name type="scientific">Treponema pallidum subsp. pallidum (strain SS14)</name>
    <dbReference type="NCBI Taxonomy" id="455434"/>
    <lineage>
        <taxon>Bacteria</taxon>
        <taxon>Pseudomonadati</taxon>
        <taxon>Spirochaetota</taxon>
        <taxon>Spirochaetia</taxon>
        <taxon>Spirochaetales</taxon>
        <taxon>Treponemataceae</taxon>
        <taxon>Treponema</taxon>
    </lineage>
</organism>
<dbReference type="InterPro" id="IPR017946">
    <property type="entry name" value="PLC-like_Pdiesterase_TIM-brl"/>
</dbReference>
<comment type="catalytic activity">
    <reaction evidence="6">
        <text>a sn-glycero-3-phosphodiester + H2O = an alcohol + sn-glycerol 3-phosphate + H(+)</text>
        <dbReference type="Rhea" id="RHEA:12969"/>
        <dbReference type="ChEBI" id="CHEBI:15377"/>
        <dbReference type="ChEBI" id="CHEBI:15378"/>
        <dbReference type="ChEBI" id="CHEBI:30879"/>
        <dbReference type="ChEBI" id="CHEBI:57597"/>
        <dbReference type="ChEBI" id="CHEBI:83408"/>
        <dbReference type="EC" id="3.1.4.46"/>
    </reaction>
</comment>
<protein>
    <recommendedName>
        <fullName evidence="2">glycerophosphodiester phosphodiesterase</fullName>
        <ecNumber evidence="2">3.1.4.46</ecNumber>
    </recommendedName>
</protein>
<accession>A0A0H3BHY9</accession>
<reference evidence="8 9" key="1">
    <citation type="journal article" date="2008" name="BMC Microbiol.">
        <title>Complete genome sequence of Treponema pallidum ssp. pallidum strain SS14 determined with oligonucleotide arrays.</title>
        <authorList>
            <person name="Matejkova P."/>
            <person name="Strouhal M."/>
            <person name="Smajs D."/>
            <person name="Norris S.J."/>
            <person name="Palzkill T."/>
            <person name="Petrosino J.F."/>
            <person name="Sodergren E."/>
            <person name="Norton J.E."/>
            <person name="Singh J."/>
            <person name="Richmond T.A."/>
            <person name="Molla M.N."/>
            <person name="Albert T.J."/>
            <person name="Weinstock G.M."/>
        </authorList>
    </citation>
    <scope>NUCLEOTIDE SEQUENCE [LARGE SCALE GENOMIC DNA]</scope>
    <source>
        <strain evidence="8 9">SS14</strain>
    </source>
</reference>
<keyword evidence="5" id="KW-0378">Hydrolase</keyword>
<dbReference type="GO" id="GO:0006629">
    <property type="term" value="P:lipid metabolic process"/>
    <property type="evidence" value="ECO:0007669"/>
    <property type="project" value="InterPro"/>
</dbReference>
<dbReference type="CDD" id="cd08600">
    <property type="entry name" value="GDPD_EcGlpQ_like"/>
    <property type="match status" value="1"/>
</dbReference>
<sequence length="356" mass="41014">MRGTYCVTLWGGVFAALVAGCASERMIVAYRGAAGYVPEHTFASKVLAFAQGADYLQQDVVLSKDNQLIVAQSHILDNMTDVAEKFPRRQRADGHFYVIDFTVEELSLLRATNSFYTRGKRHTPVYGQRFPLWKPGFRLHTFEEELQFIRGLEQTTGKKIGIYSEIKVPWFHHQEGKDIAALTLALLKKYGYQSRSDLVYVQTYDFNELKRIKRELLPKYEMNVKLIQRVAYTDQRETQEKDSRGKWINYNYNWMFEPGGMQKIAKYADGVGPDWRMLIENEWSKVGAVRLSPMVSAIQDAKLECHVHTVRKETLPSYARTMDEMFSILFKQTGANVVLTDFPDLGVKFLGKPARY</sequence>
<gene>
    <name evidence="8" type="primary">glpQ</name>
    <name evidence="8" type="ordered locus">TPASS_0257</name>
</gene>
<name>A0A0H3BHY9_TREPS</name>
<dbReference type="NCBIfam" id="NF008354">
    <property type="entry name" value="PRK11143.1"/>
    <property type="match status" value="1"/>
</dbReference>
<evidence type="ECO:0000256" key="3">
    <source>
        <dbReference type="ARBA" id="ARBA00022729"/>
    </source>
</evidence>
<proteinExistence type="inferred from homology"/>
<dbReference type="PANTHER" id="PTHR43620">
    <property type="entry name" value="GLYCEROPHOSPHORYL DIESTER PHOSPHODIESTERASE"/>
    <property type="match status" value="1"/>
</dbReference>
<dbReference type="PATRIC" id="fig|455434.6.peg.262"/>
<evidence type="ECO:0000313" key="8">
    <source>
        <dbReference type="EMBL" id="ACD70684.1"/>
    </source>
</evidence>
<feature type="domain" description="GP-PDE" evidence="7">
    <location>
        <begin position="25"/>
        <end position="314"/>
    </location>
</feature>
<comment type="similarity">
    <text evidence="1">Belongs to the glycerophosphoryl diester phosphodiesterase family.</text>
</comment>
<dbReference type="GO" id="GO:0006071">
    <property type="term" value="P:glycerol metabolic process"/>
    <property type="evidence" value="ECO:0007669"/>
    <property type="project" value="UniProtKB-KW"/>
</dbReference>